<accession>A0A8J8NTY5</accession>
<gene>
    <name evidence="1" type="ORF">FGO68_gene4408</name>
</gene>
<sequence length="336" mass="37602">MLFQIATQGMTRLDDLQTEIGDLQKCVIRIFQQGPFDVEILSRLLSFLLNIVDVATVDQALKIISDIPHVTEFLIKFIMGAESAAKAKFEDDKLRNCALQVIHKLLLKHKMSQPRLYTETLLGQLSAYGFIPALSSAWQGGQVASNLFTIQILELLSNLAKAQVSSSCGLSFVYEIMSDGNLSSMLSTCGSSHNSIIVEHVLKIHSHNVQSYLLAGCLPDEYLTAFQICSLVVSILDKCDQHSFQAQAFALYIIADIIEFSDHSSVGIEELLQMNVFYLLTTYLIKCKNEKNFEEAQKIVDWIEECCPETVAYVSPRRLIPSETSTPIISNLYFNI</sequence>
<dbReference type="EMBL" id="RRYP01006125">
    <property type="protein sequence ID" value="TNV81458.1"/>
    <property type="molecule type" value="Genomic_DNA"/>
</dbReference>
<protein>
    <submittedName>
        <fullName evidence="1">Uncharacterized protein</fullName>
    </submittedName>
</protein>
<dbReference type="Proteomes" id="UP000785679">
    <property type="component" value="Unassembled WGS sequence"/>
</dbReference>
<dbReference type="AlphaFoldDB" id="A0A8J8NTY5"/>
<reference evidence="1" key="1">
    <citation type="submission" date="2019-06" db="EMBL/GenBank/DDBJ databases">
        <authorList>
            <person name="Zheng W."/>
        </authorList>
    </citation>
    <scope>NUCLEOTIDE SEQUENCE</scope>
    <source>
        <strain evidence="1">QDHG01</strain>
    </source>
</reference>
<evidence type="ECO:0000313" key="1">
    <source>
        <dbReference type="EMBL" id="TNV81458.1"/>
    </source>
</evidence>
<name>A0A8J8NTY5_HALGN</name>
<dbReference type="InterPro" id="IPR016024">
    <property type="entry name" value="ARM-type_fold"/>
</dbReference>
<dbReference type="SUPFAM" id="SSF48371">
    <property type="entry name" value="ARM repeat"/>
    <property type="match status" value="1"/>
</dbReference>
<comment type="caution">
    <text evidence="1">The sequence shown here is derived from an EMBL/GenBank/DDBJ whole genome shotgun (WGS) entry which is preliminary data.</text>
</comment>
<proteinExistence type="predicted"/>
<keyword evidence="2" id="KW-1185">Reference proteome</keyword>
<evidence type="ECO:0000313" key="2">
    <source>
        <dbReference type="Proteomes" id="UP000785679"/>
    </source>
</evidence>
<organism evidence="1 2">
    <name type="scientific">Halteria grandinella</name>
    <dbReference type="NCBI Taxonomy" id="5974"/>
    <lineage>
        <taxon>Eukaryota</taxon>
        <taxon>Sar</taxon>
        <taxon>Alveolata</taxon>
        <taxon>Ciliophora</taxon>
        <taxon>Intramacronucleata</taxon>
        <taxon>Spirotrichea</taxon>
        <taxon>Stichotrichia</taxon>
        <taxon>Sporadotrichida</taxon>
        <taxon>Halteriidae</taxon>
        <taxon>Halteria</taxon>
    </lineage>
</organism>